<evidence type="ECO:0000259" key="16">
    <source>
        <dbReference type="PROSITE" id="PS50002"/>
    </source>
</evidence>
<dbReference type="GO" id="GO:0005524">
    <property type="term" value="F:ATP binding"/>
    <property type="evidence" value="ECO:0007669"/>
    <property type="project" value="UniProtKB-UniRule"/>
</dbReference>
<dbReference type="InterPro" id="IPR036860">
    <property type="entry name" value="SH2_dom_sf"/>
</dbReference>
<organism evidence="18 19">
    <name type="scientific">Elysia marginata</name>
    <dbReference type="NCBI Taxonomy" id="1093978"/>
    <lineage>
        <taxon>Eukaryota</taxon>
        <taxon>Metazoa</taxon>
        <taxon>Spiralia</taxon>
        <taxon>Lophotrochozoa</taxon>
        <taxon>Mollusca</taxon>
        <taxon>Gastropoda</taxon>
        <taxon>Heterobranchia</taxon>
        <taxon>Euthyneura</taxon>
        <taxon>Panpulmonata</taxon>
        <taxon>Sacoglossa</taxon>
        <taxon>Placobranchoidea</taxon>
        <taxon>Plakobranchidae</taxon>
        <taxon>Elysia</taxon>
    </lineage>
</organism>
<keyword evidence="8 13" id="KW-0829">Tyrosine-protein kinase</keyword>
<proteinExistence type="inferred from homology"/>
<evidence type="ECO:0000256" key="9">
    <source>
        <dbReference type="ARBA" id="ARBA00051245"/>
    </source>
</evidence>
<accession>A0AAV4I4P4</accession>
<dbReference type="PROSITE" id="PS50001">
    <property type="entry name" value="SH2"/>
    <property type="match status" value="1"/>
</dbReference>
<dbReference type="PRINTS" id="PR00452">
    <property type="entry name" value="SH3DOMAIN"/>
</dbReference>
<name>A0AAV4I4P4_9GAST</name>
<dbReference type="PROSITE" id="PS00109">
    <property type="entry name" value="PROTEIN_KINASE_TYR"/>
    <property type="match status" value="1"/>
</dbReference>
<dbReference type="GO" id="GO:0004715">
    <property type="term" value="F:non-membrane spanning protein tyrosine kinase activity"/>
    <property type="evidence" value="ECO:0007669"/>
    <property type="project" value="UniProtKB-EC"/>
</dbReference>
<dbReference type="SUPFAM" id="SSF50044">
    <property type="entry name" value="SH3-domain"/>
    <property type="match status" value="1"/>
</dbReference>
<evidence type="ECO:0000256" key="1">
    <source>
        <dbReference type="ARBA" id="ARBA00022443"/>
    </source>
</evidence>
<dbReference type="InterPro" id="IPR000980">
    <property type="entry name" value="SH2"/>
</dbReference>
<comment type="catalytic activity">
    <reaction evidence="9 13">
        <text>L-tyrosyl-[protein] + ATP = O-phospho-L-tyrosyl-[protein] + ADP + H(+)</text>
        <dbReference type="Rhea" id="RHEA:10596"/>
        <dbReference type="Rhea" id="RHEA-COMP:10136"/>
        <dbReference type="Rhea" id="RHEA-COMP:20101"/>
        <dbReference type="ChEBI" id="CHEBI:15378"/>
        <dbReference type="ChEBI" id="CHEBI:30616"/>
        <dbReference type="ChEBI" id="CHEBI:46858"/>
        <dbReference type="ChEBI" id="CHEBI:61978"/>
        <dbReference type="ChEBI" id="CHEBI:456216"/>
        <dbReference type="EC" id="2.7.10.2"/>
    </reaction>
</comment>
<evidence type="ECO:0000256" key="12">
    <source>
        <dbReference type="PROSITE-ProRule" id="PRU10141"/>
    </source>
</evidence>
<evidence type="ECO:0000313" key="18">
    <source>
        <dbReference type="EMBL" id="GFS05284.1"/>
    </source>
</evidence>
<evidence type="ECO:0000256" key="3">
    <source>
        <dbReference type="ARBA" id="ARBA00022679"/>
    </source>
</evidence>
<evidence type="ECO:0000259" key="17">
    <source>
        <dbReference type="PROSITE" id="PS50011"/>
    </source>
</evidence>
<dbReference type="EMBL" id="BMAT01009378">
    <property type="protein sequence ID" value="GFS05284.1"/>
    <property type="molecule type" value="Genomic_DNA"/>
</dbReference>
<protein>
    <recommendedName>
        <fullName evidence="13">Tyrosine-protein kinase</fullName>
        <ecNumber evidence="13">2.7.10.2</ecNumber>
    </recommendedName>
</protein>
<evidence type="ECO:0000256" key="2">
    <source>
        <dbReference type="ARBA" id="ARBA00022553"/>
    </source>
</evidence>
<evidence type="ECO:0000313" key="19">
    <source>
        <dbReference type="Proteomes" id="UP000762676"/>
    </source>
</evidence>
<dbReference type="PANTHER" id="PTHR24418">
    <property type="entry name" value="TYROSINE-PROTEIN KINASE"/>
    <property type="match status" value="1"/>
</dbReference>
<dbReference type="CDD" id="cd11845">
    <property type="entry name" value="SH3_Src_like"/>
    <property type="match status" value="1"/>
</dbReference>
<evidence type="ECO:0000259" key="15">
    <source>
        <dbReference type="PROSITE" id="PS50001"/>
    </source>
</evidence>
<dbReference type="SMART" id="SM00326">
    <property type="entry name" value="SH3"/>
    <property type="match status" value="1"/>
</dbReference>
<dbReference type="PRINTS" id="PR00109">
    <property type="entry name" value="TYRKINASE"/>
</dbReference>
<evidence type="ECO:0000256" key="4">
    <source>
        <dbReference type="ARBA" id="ARBA00022741"/>
    </source>
</evidence>
<evidence type="ECO:0000256" key="5">
    <source>
        <dbReference type="ARBA" id="ARBA00022777"/>
    </source>
</evidence>
<dbReference type="Gene3D" id="2.30.30.40">
    <property type="entry name" value="SH3 Domains"/>
    <property type="match status" value="1"/>
</dbReference>
<feature type="compositionally biased region" description="Polar residues" evidence="14">
    <location>
        <begin position="65"/>
        <end position="76"/>
    </location>
</feature>
<sequence length="551" mass="62177">MGNCLSGPTGGGDFDDMQHKNVAATNISMNANNGGGAAVVGGGAAAQGGMNHRKNRYGHDPTEGSFRSNNGTSTAHQAPGGRAANQHQIHSHDVAQNFSFNTSKTILMAMYDYQARTESETSFFKGDHMELIDDSHPDWWLVRMADGRDGYVPYNFVARFDTMESQDWFFGKIPRKDAERLLKLPQSPLGAFLIRESETEPGAFVLCVHDNDANKGNCVKHYKIRKLDNGGCYITPKAIFSNQVDLVRHYQANQEGLCRKLTSPCPKPKPVMQDLSVETKDMWEIPRDTITLETQLGAGQFGKVYKGKWKGTTDVAIKTLKEGSMSVAHFLQEAQIMKMLRHDKLVRLYAVCTQEEPIFIVTELMAHGSLLEYLRNDTHRLISLTHLIDMSSQIASGMAYLEGMNFIHRDLAARNILVGENNIVKVADFGLARILDKEEYQPKGAQFPIKWTAPEAALRQKFSVKSDVWSYGILLYELMTRGRIPYPGMDNKTVLEQVERGYRMDRPTDTPEGVYTKMLECWHEDPDQRPTFEHLFGYFDDYFISVEPSYR</sequence>
<comment type="caution">
    <text evidence="18">The sequence shown here is derived from an EMBL/GenBank/DDBJ whole genome shotgun (WGS) entry which is preliminary data.</text>
</comment>
<feature type="domain" description="Protein kinase" evidence="17">
    <location>
        <begin position="290"/>
        <end position="543"/>
    </location>
</feature>
<comment type="similarity">
    <text evidence="13">Belongs to the protein kinase superfamily. Tyr protein kinase family.</text>
</comment>
<keyword evidence="19" id="KW-1185">Reference proteome</keyword>
<dbReference type="InterPro" id="IPR011009">
    <property type="entry name" value="Kinase-like_dom_sf"/>
</dbReference>
<dbReference type="AlphaFoldDB" id="A0AAV4I4P4"/>
<dbReference type="SMART" id="SM00252">
    <property type="entry name" value="SH2"/>
    <property type="match status" value="1"/>
</dbReference>
<evidence type="ECO:0000256" key="6">
    <source>
        <dbReference type="ARBA" id="ARBA00022840"/>
    </source>
</evidence>
<dbReference type="SMART" id="SM00219">
    <property type="entry name" value="TyrKc"/>
    <property type="match status" value="1"/>
</dbReference>
<keyword evidence="3 13" id="KW-0808">Transferase</keyword>
<evidence type="ECO:0000256" key="13">
    <source>
        <dbReference type="RuleBase" id="RU362096"/>
    </source>
</evidence>
<keyword evidence="5 13" id="KW-0418">Kinase</keyword>
<dbReference type="CDD" id="cd05034">
    <property type="entry name" value="PTKc_Src_like"/>
    <property type="match status" value="1"/>
</dbReference>
<dbReference type="PROSITE" id="PS00107">
    <property type="entry name" value="PROTEIN_KINASE_ATP"/>
    <property type="match status" value="1"/>
</dbReference>
<dbReference type="Gene3D" id="1.10.510.10">
    <property type="entry name" value="Transferase(Phosphotransferase) domain 1"/>
    <property type="match status" value="1"/>
</dbReference>
<evidence type="ECO:0000256" key="10">
    <source>
        <dbReference type="PROSITE-ProRule" id="PRU00191"/>
    </source>
</evidence>
<evidence type="ECO:0000256" key="7">
    <source>
        <dbReference type="ARBA" id="ARBA00022999"/>
    </source>
</evidence>
<reference evidence="18 19" key="1">
    <citation type="journal article" date="2021" name="Elife">
        <title>Chloroplast acquisition without the gene transfer in kleptoplastic sea slugs, Plakobranchus ocellatus.</title>
        <authorList>
            <person name="Maeda T."/>
            <person name="Takahashi S."/>
            <person name="Yoshida T."/>
            <person name="Shimamura S."/>
            <person name="Takaki Y."/>
            <person name="Nagai Y."/>
            <person name="Toyoda A."/>
            <person name="Suzuki Y."/>
            <person name="Arimoto A."/>
            <person name="Ishii H."/>
            <person name="Satoh N."/>
            <person name="Nishiyama T."/>
            <person name="Hasebe M."/>
            <person name="Maruyama T."/>
            <person name="Minagawa J."/>
            <person name="Obokata J."/>
            <person name="Shigenobu S."/>
        </authorList>
    </citation>
    <scope>NUCLEOTIDE SEQUENCE [LARGE SCALE GENOMIC DNA]</scope>
</reference>
<evidence type="ECO:0000256" key="14">
    <source>
        <dbReference type="SAM" id="MobiDB-lite"/>
    </source>
</evidence>
<feature type="region of interest" description="Disordered" evidence="14">
    <location>
        <begin position="45"/>
        <end position="86"/>
    </location>
</feature>
<dbReference type="FunFam" id="1.10.510.10:FF:000399">
    <property type="entry name" value="Tyrosine-protein kinase"/>
    <property type="match status" value="1"/>
</dbReference>
<gene>
    <name evidence="18" type="ORF">ElyMa_004677700</name>
</gene>
<dbReference type="InterPro" id="IPR020635">
    <property type="entry name" value="Tyr_kinase_cat_dom"/>
</dbReference>
<dbReference type="InterPro" id="IPR008266">
    <property type="entry name" value="Tyr_kinase_AS"/>
</dbReference>
<keyword evidence="2" id="KW-0597">Phosphoprotein</keyword>
<dbReference type="InterPro" id="IPR001245">
    <property type="entry name" value="Ser-Thr/Tyr_kinase_cat_dom"/>
</dbReference>
<evidence type="ECO:0000256" key="11">
    <source>
        <dbReference type="PROSITE-ProRule" id="PRU00192"/>
    </source>
</evidence>
<dbReference type="EC" id="2.7.10.2" evidence="13"/>
<feature type="binding site" evidence="12">
    <location>
        <position position="318"/>
    </location>
    <ligand>
        <name>ATP</name>
        <dbReference type="ChEBI" id="CHEBI:30616"/>
    </ligand>
</feature>
<dbReference type="CDD" id="cd09933">
    <property type="entry name" value="SH2_Src_family"/>
    <property type="match status" value="1"/>
</dbReference>
<dbReference type="InterPro" id="IPR000719">
    <property type="entry name" value="Prot_kinase_dom"/>
</dbReference>
<dbReference type="PRINTS" id="PR01887">
    <property type="entry name" value="SPECTRNALPHA"/>
</dbReference>
<dbReference type="Proteomes" id="UP000762676">
    <property type="component" value="Unassembled WGS sequence"/>
</dbReference>
<dbReference type="Pfam" id="PF07714">
    <property type="entry name" value="PK_Tyr_Ser-Thr"/>
    <property type="match status" value="1"/>
</dbReference>
<dbReference type="SUPFAM" id="SSF56112">
    <property type="entry name" value="Protein kinase-like (PK-like)"/>
    <property type="match status" value="1"/>
</dbReference>
<dbReference type="InterPro" id="IPR001452">
    <property type="entry name" value="SH3_domain"/>
</dbReference>
<dbReference type="PROSITE" id="PS50002">
    <property type="entry name" value="SH3"/>
    <property type="match status" value="1"/>
</dbReference>
<dbReference type="Pfam" id="PF00018">
    <property type="entry name" value="SH3_1"/>
    <property type="match status" value="1"/>
</dbReference>
<dbReference type="PROSITE" id="PS50011">
    <property type="entry name" value="PROTEIN_KINASE_DOM"/>
    <property type="match status" value="1"/>
</dbReference>
<evidence type="ECO:0000256" key="8">
    <source>
        <dbReference type="ARBA" id="ARBA00023137"/>
    </source>
</evidence>
<dbReference type="FunFam" id="3.30.200.20:FF:000037">
    <property type="entry name" value="Tyrosine-protein kinase"/>
    <property type="match status" value="1"/>
</dbReference>
<dbReference type="Pfam" id="PF00017">
    <property type="entry name" value="SH2"/>
    <property type="match status" value="1"/>
</dbReference>
<keyword evidence="1 11" id="KW-0728">SH3 domain</keyword>
<dbReference type="InterPro" id="IPR017441">
    <property type="entry name" value="Protein_kinase_ATP_BS"/>
</dbReference>
<keyword evidence="6 12" id="KW-0067">ATP-binding</keyword>
<dbReference type="Gene3D" id="3.30.505.10">
    <property type="entry name" value="SH2 domain"/>
    <property type="match status" value="1"/>
</dbReference>
<dbReference type="Gene3D" id="3.30.200.20">
    <property type="entry name" value="Phosphorylase Kinase, domain 1"/>
    <property type="match status" value="1"/>
</dbReference>
<feature type="domain" description="SH3" evidence="16">
    <location>
        <begin position="102"/>
        <end position="162"/>
    </location>
</feature>
<dbReference type="InterPro" id="IPR050198">
    <property type="entry name" value="Non-receptor_tyrosine_kinases"/>
</dbReference>
<dbReference type="SUPFAM" id="SSF55550">
    <property type="entry name" value="SH2 domain"/>
    <property type="match status" value="1"/>
</dbReference>
<feature type="domain" description="SH2" evidence="15">
    <location>
        <begin position="168"/>
        <end position="265"/>
    </location>
</feature>
<dbReference type="PRINTS" id="PR00401">
    <property type="entry name" value="SH2DOMAIN"/>
</dbReference>
<dbReference type="InterPro" id="IPR036028">
    <property type="entry name" value="SH3-like_dom_sf"/>
</dbReference>
<keyword evidence="7 10" id="KW-0727">SH2 domain</keyword>
<keyword evidence="4 12" id="KW-0547">Nucleotide-binding</keyword>